<name>A0A518GXF9_9BACT</name>
<organism evidence="1 2">
    <name type="scientific">Tautonia plasticadhaerens</name>
    <dbReference type="NCBI Taxonomy" id="2527974"/>
    <lineage>
        <taxon>Bacteria</taxon>
        <taxon>Pseudomonadati</taxon>
        <taxon>Planctomycetota</taxon>
        <taxon>Planctomycetia</taxon>
        <taxon>Isosphaerales</taxon>
        <taxon>Isosphaeraceae</taxon>
        <taxon>Tautonia</taxon>
    </lineage>
</organism>
<protein>
    <recommendedName>
        <fullName evidence="3">HTH cro/C1-type domain-containing protein</fullName>
    </recommendedName>
</protein>
<dbReference type="OrthoDB" id="284645at2"/>
<evidence type="ECO:0008006" key="3">
    <source>
        <dbReference type="Google" id="ProtNLM"/>
    </source>
</evidence>
<keyword evidence="2" id="KW-1185">Reference proteome</keyword>
<sequence length="89" mass="10249">MNRPDSSDEWLEIRNELADRVREVRRELYGEHGGPLLASALELPFRVWSDYERGSVMPADVMLRFLELTGADPHWLLTGEGPRYNTPPP</sequence>
<reference evidence="1 2" key="1">
    <citation type="submission" date="2019-02" db="EMBL/GenBank/DDBJ databases">
        <title>Deep-cultivation of Planctomycetes and their phenomic and genomic characterization uncovers novel biology.</title>
        <authorList>
            <person name="Wiegand S."/>
            <person name="Jogler M."/>
            <person name="Boedeker C."/>
            <person name="Pinto D."/>
            <person name="Vollmers J."/>
            <person name="Rivas-Marin E."/>
            <person name="Kohn T."/>
            <person name="Peeters S.H."/>
            <person name="Heuer A."/>
            <person name="Rast P."/>
            <person name="Oberbeckmann S."/>
            <person name="Bunk B."/>
            <person name="Jeske O."/>
            <person name="Meyerdierks A."/>
            <person name="Storesund J.E."/>
            <person name="Kallscheuer N."/>
            <person name="Luecker S."/>
            <person name="Lage O.M."/>
            <person name="Pohl T."/>
            <person name="Merkel B.J."/>
            <person name="Hornburger P."/>
            <person name="Mueller R.-W."/>
            <person name="Bruemmer F."/>
            <person name="Labrenz M."/>
            <person name="Spormann A.M."/>
            <person name="Op den Camp H."/>
            <person name="Overmann J."/>
            <person name="Amann R."/>
            <person name="Jetten M.S.M."/>
            <person name="Mascher T."/>
            <person name="Medema M.H."/>
            <person name="Devos D.P."/>
            <person name="Kaster A.-K."/>
            <person name="Ovreas L."/>
            <person name="Rohde M."/>
            <person name="Galperin M.Y."/>
            <person name="Jogler C."/>
        </authorList>
    </citation>
    <scope>NUCLEOTIDE SEQUENCE [LARGE SCALE GENOMIC DNA]</scope>
    <source>
        <strain evidence="1 2">ElP</strain>
    </source>
</reference>
<dbReference type="InterPro" id="IPR010982">
    <property type="entry name" value="Lambda_DNA-bd_dom_sf"/>
</dbReference>
<dbReference type="GO" id="GO:0003677">
    <property type="term" value="F:DNA binding"/>
    <property type="evidence" value="ECO:0007669"/>
    <property type="project" value="InterPro"/>
</dbReference>
<proteinExistence type="predicted"/>
<dbReference type="RefSeq" id="WP_145267671.1">
    <property type="nucleotide sequence ID" value="NZ_CP036426.1"/>
</dbReference>
<evidence type="ECO:0000313" key="2">
    <source>
        <dbReference type="Proteomes" id="UP000317835"/>
    </source>
</evidence>
<accession>A0A518GXF9</accession>
<evidence type="ECO:0000313" key="1">
    <source>
        <dbReference type="EMBL" id="QDV33278.1"/>
    </source>
</evidence>
<gene>
    <name evidence="1" type="ORF">ElP_11210</name>
</gene>
<dbReference type="KEGG" id="tpla:ElP_11210"/>
<dbReference type="EMBL" id="CP036426">
    <property type="protein sequence ID" value="QDV33278.1"/>
    <property type="molecule type" value="Genomic_DNA"/>
</dbReference>
<dbReference type="AlphaFoldDB" id="A0A518GXF9"/>
<dbReference type="Gene3D" id="1.10.260.40">
    <property type="entry name" value="lambda repressor-like DNA-binding domains"/>
    <property type="match status" value="1"/>
</dbReference>
<dbReference type="Proteomes" id="UP000317835">
    <property type="component" value="Chromosome"/>
</dbReference>